<dbReference type="Gene3D" id="3.40.630.30">
    <property type="match status" value="1"/>
</dbReference>
<name>A0A0A2UZ26_9BACI</name>
<sequence>MDYDANLRTITTNRLQLRLFQQADAQEVQRLCHNKQLYQNTLHLPFPYKLKDAKEWIKHHKENFQKGRLFEMAVTDKENGCLYGAIALSYKSHANNGELAYWIGEEYWGNGYATEAGEAILEFAFQVKLYHRVYALSFDTNPGSKRVLEKIGMKQEGVLREHVKKDEQYKDLVYFGMLKGSKS</sequence>
<keyword evidence="6" id="KW-1185">Reference proteome</keyword>
<dbReference type="SUPFAM" id="SSF55729">
    <property type="entry name" value="Acyl-CoA N-acyltransferases (Nat)"/>
    <property type="match status" value="1"/>
</dbReference>
<organism evidence="5 6">
    <name type="scientific">Pontibacillus chungwhensis BH030062</name>
    <dbReference type="NCBI Taxonomy" id="1385513"/>
    <lineage>
        <taxon>Bacteria</taxon>
        <taxon>Bacillati</taxon>
        <taxon>Bacillota</taxon>
        <taxon>Bacilli</taxon>
        <taxon>Bacillales</taxon>
        <taxon>Bacillaceae</taxon>
        <taxon>Pontibacillus</taxon>
    </lineage>
</organism>
<dbReference type="STRING" id="1385513.N780_15445"/>
<evidence type="ECO:0000259" key="4">
    <source>
        <dbReference type="PROSITE" id="PS51186"/>
    </source>
</evidence>
<accession>A0A0A2UZ26</accession>
<dbReference type="PROSITE" id="PS51186">
    <property type="entry name" value="GNAT"/>
    <property type="match status" value="1"/>
</dbReference>
<dbReference type="eggNOG" id="COG1670">
    <property type="taxonomic scope" value="Bacteria"/>
</dbReference>
<dbReference type="GO" id="GO:0016747">
    <property type="term" value="F:acyltransferase activity, transferring groups other than amino-acyl groups"/>
    <property type="evidence" value="ECO:0007669"/>
    <property type="project" value="InterPro"/>
</dbReference>
<proteinExistence type="inferred from homology"/>
<dbReference type="OrthoDB" id="9811523at2"/>
<dbReference type="PANTHER" id="PTHR43792">
    <property type="entry name" value="GNAT FAMILY, PUTATIVE (AFU_ORTHOLOGUE AFUA_3G00765)-RELATED-RELATED"/>
    <property type="match status" value="1"/>
</dbReference>
<dbReference type="Proteomes" id="UP000030153">
    <property type="component" value="Unassembled WGS sequence"/>
</dbReference>
<dbReference type="InterPro" id="IPR016181">
    <property type="entry name" value="Acyl_CoA_acyltransferase"/>
</dbReference>
<dbReference type="Pfam" id="PF13302">
    <property type="entry name" value="Acetyltransf_3"/>
    <property type="match status" value="1"/>
</dbReference>
<keyword evidence="2" id="KW-0012">Acyltransferase</keyword>
<dbReference type="InterPro" id="IPR000182">
    <property type="entry name" value="GNAT_dom"/>
</dbReference>
<evidence type="ECO:0000256" key="1">
    <source>
        <dbReference type="ARBA" id="ARBA00022679"/>
    </source>
</evidence>
<dbReference type="PANTHER" id="PTHR43792:SF8">
    <property type="entry name" value="[RIBOSOMAL PROTEIN US5]-ALANINE N-ACETYLTRANSFERASE"/>
    <property type="match status" value="1"/>
</dbReference>
<reference evidence="5 6" key="1">
    <citation type="submission" date="2013-08" db="EMBL/GenBank/DDBJ databases">
        <title>Genome of Pontibacillus chungwhensis.</title>
        <authorList>
            <person name="Wang Q."/>
            <person name="Wang G."/>
        </authorList>
    </citation>
    <scope>NUCLEOTIDE SEQUENCE [LARGE SCALE GENOMIC DNA]</scope>
    <source>
        <strain evidence="5 6">BH030062</strain>
    </source>
</reference>
<gene>
    <name evidence="5" type="ORF">N780_15445</name>
</gene>
<comment type="similarity">
    <text evidence="3">Belongs to the acetyltransferase family. RimJ subfamily.</text>
</comment>
<dbReference type="AlphaFoldDB" id="A0A0A2UZ26"/>
<feature type="domain" description="N-acetyltransferase" evidence="4">
    <location>
        <begin position="15"/>
        <end position="179"/>
    </location>
</feature>
<evidence type="ECO:0000313" key="5">
    <source>
        <dbReference type="EMBL" id="KGP91776.1"/>
    </source>
</evidence>
<evidence type="ECO:0000256" key="3">
    <source>
        <dbReference type="ARBA" id="ARBA00038502"/>
    </source>
</evidence>
<comment type="caution">
    <text evidence="5">The sequence shown here is derived from an EMBL/GenBank/DDBJ whole genome shotgun (WGS) entry which is preliminary data.</text>
</comment>
<dbReference type="RefSeq" id="WP_036781776.1">
    <property type="nucleotide sequence ID" value="NZ_AVBG01000004.1"/>
</dbReference>
<keyword evidence="1 5" id="KW-0808">Transferase</keyword>
<dbReference type="EMBL" id="AVBG01000004">
    <property type="protein sequence ID" value="KGP91776.1"/>
    <property type="molecule type" value="Genomic_DNA"/>
</dbReference>
<evidence type="ECO:0000313" key="6">
    <source>
        <dbReference type="Proteomes" id="UP000030153"/>
    </source>
</evidence>
<protein>
    <submittedName>
        <fullName evidence="5">Acetyltransferase</fullName>
    </submittedName>
</protein>
<evidence type="ECO:0000256" key="2">
    <source>
        <dbReference type="ARBA" id="ARBA00023315"/>
    </source>
</evidence>
<dbReference type="InterPro" id="IPR051531">
    <property type="entry name" value="N-acetyltransferase"/>
</dbReference>